<evidence type="ECO:0000256" key="5">
    <source>
        <dbReference type="ARBA" id="ARBA00023136"/>
    </source>
</evidence>
<feature type="transmembrane region" description="Helical" evidence="6">
    <location>
        <begin position="355"/>
        <end position="376"/>
    </location>
</feature>
<comment type="caution">
    <text evidence="8">The sequence shown here is derived from an EMBL/GenBank/DDBJ whole genome shotgun (WGS) entry which is preliminary data.</text>
</comment>
<keyword evidence="5 6" id="KW-0472">Membrane</keyword>
<dbReference type="PROSITE" id="PS50850">
    <property type="entry name" value="MFS"/>
    <property type="match status" value="1"/>
</dbReference>
<feature type="transmembrane region" description="Helical" evidence="6">
    <location>
        <begin position="70"/>
        <end position="89"/>
    </location>
</feature>
<dbReference type="InterPro" id="IPR036259">
    <property type="entry name" value="MFS_trans_sf"/>
</dbReference>
<protein>
    <submittedName>
        <fullName evidence="8">MFS transporter</fullName>
    </submittedName>
</protein>
<evidence type="ECO:0000256" key="3">
    <source>
        <dbReference type="ARBA" id="ARBA00022692"/>
    </source>
</evidence>
<feature type="transmembrane region" description="Helical" evidence="6">
    <location>
        <begin position="328"/>
        <end position="349"/>
    </location>
</feature>
<feature type="transmembrane region" description="Helical" evidence="6">
    <location>
        <begin position="129"/>
        <end position="153"/>
    </location>
</feature>
<evidence type="ECO:0000259" key="7">
    <source>
        <dbReference type="PROSITE" id="PS50850"/>
    </source>
</evidence>
<dbReference type="AlphaFoldDB" id="A0ABD5QRX1"/>
<feature type="transmembrane region" description="Helical" evidence="6">
    <location>
        <begin position="39"/>
        <end position="63"/>
    </location>
</feature>
<gene>
    <name evidence="8" type="ORF">ACFPJA_09810</name>
</gene>
<feature type="transmembrane region" description="Helical" evidence="6">
    <location>
        <begin position="269"/>
        <end position="287"/>
    </location>
</feature>
<feature type="transmembrane region" description="Helical" evidence="6">
    <location>
        <begin position="95"/>
        <end position="117"/>
    </location>
</feature>
<reference evidence="8 9" key="1">
    <citation type="journal article" date="2019" name="Int. J. Syst. Evol. Microbiol.">
        <title>The Global Catalogue of Microorganisms (GCM) 10K type strain sequencing project: providing services to taxonomists for standard genome sequencing and annotation.</title>
        <authorList>
            <consortium name="The Broad Institute Genomics Platform"/>
            <consortium name="The Broad Institute Genome Sequencing Center for Infectious Disease"/>
            <person name="Wu L."/>
            <person name="Ma J."/>
        </authorList>
    </citation>
    <scope>NUCLEOTIDE SEQUENCE [LARGE SCALE GENOMIC DNA]</scope>
    <source>
        <strain evidence="8 9">CGMCC 1.16026</strain>
    </source>
</reference>
<dbReference type="Proteomes" id="UP001596145">
    <property type="component" value="Unassembled WGS sequence"/>
</dbReference>
<keyword evidence="3 6" id="KW-0812">Transmembrane</keyword>
<evidence type="ECO:0000256" key="1">
    <source>
        <dbReference type="ARBA" id="ARBA00004651"/>
    </source>
</evidence>
<keyword evidence="9" id="KW-1185">Reference proteome</keyword>
<keyword evidence="2" id="KW-1003">Cell membrane</keyword>
<proteinExistence type="predicted"/>
<evidence type="ECO:0000256" key="6">
    <source>
        <dbReference type="SAM" id="Phobius"/>
    </source>
</evidence>
<feature type="transmembrane region" description="Helical" evidence="6">
    <location>
        <begin position="159"/>
        <end position="178"/>
    </location>
</feature>
<evidence type="ECO:0000256" key="4">
    <source>
        <dbReference type="ARBA" id="ARBA00022989"/>
    </source>
</evidence>
<dbReference type="Pfam" id="PF07690">
    <property type="entry name" value="MFS_1"/>
    <property type="match status" value="1"/>
</dbReference>
<feature type="transmembrane region" description="Helical" evidence="6">
    <location>
        <begin position="238"/>
        <end position="257"/>
    </location>
</feature>
<dbReference type="InterPro" id="IPR011701">
    <property type="entry name" value="MFS"/>
</dbReference>
<dbReference type="GO" id="GO:0005886">
    <property type="term" value="C:plasma membrane"/>
    <property type="evidence" value="ECO:0007669"/>
    <property type="project" value="UniProtKB-SubCell"/>
</dbReference>
<dbReference type="InterPro" id="IPR020846">
    <property type="entry name" value="MFS_dom"/>
</dbReference>
<evidence type="ECO:0000313" key="8">
    <source>
        <dbReference type="EMBL" id="MFC5135005.1"/>
    </source>
</evidence>
<dbReference type="RefSeq" id="WP_122104926.1">
    <property type="nucleotide sequence ID" value="NZ_JBHSKV010000013.1"/>
</dbReference>
<dbReference type="SUPFAM" id="SSF103473">
    <property type="entry name" value="MFS general substrate transporter"/>
    <property type="match status" value="1"/>
</dbReference>
<feature type="domain" description="Major facilitator superfamily (MFS) profile" evidence="7">
    <location>
        <begin position="3"/>
        <end position="380"/>
    </location>
</feature>
<dbReference type="PANTHER" id="PTHR43124">
    <property type="entry name" value="PURINE EFFLUX PUMP PBUE"/>
    <property type="match status" value="1"/>
</dbReference>
<dbReference type="InterPro" id="IPR050189">
    <property type="entry name" value="MFS_Efflux_Transporters"/>
</dbReference>
<sequence>MTRRTFGTLCGLVFLINLGRVAFAPLVPTIGSEFGASPAVVGSVTTLVWLGSALPRIPVGYLLTRVPRHYVVLGSGLVLAAAATFTGSAESIRALRIGALSIGLASGAYFVAAVPLVAELFPSGRGRAIGIHGAASQLAAVIAPGVVVGVLLVSGWGDVFRLLAVGALAVTAVLFVVLRRDPLPASAGADRDFRSALSHWRVILLVIVVVAAPGFVWQGVFNFYVTYLTGTKGLSTPFANSLLTVVFAAGLPAFWFGGQLADRLPQIPYLLGILVSFAGSLLGLVVAESAVTIVAATVAIGFVAHAMFPAADTFLLDSLPADNRASAYAVFSGIALLFESTGSGALGVAAERAGFDAAFVAGGLGVLTVAVVLGTLHAGRGLPGGRGTVGQ</sequence>
<dbReference type="Gene3D" id="1.20.1250.20">
    <property type="entry name" value="MFS general substrate transporter like domains"/>
    <property type="match status" value="1"/>
</dbReference>
<evidence type="ECO:0000313" key="9">
    <source>
        <dbReference type="Proteomes" id="UP001596145"/>
    </source>
</evidence>
<feature type="transmembrane region" description="Helical" evidence="6">
    <location>
        <begin position="199"/>
        <end position="218"/>
    </location>
</feature>
<dbReference type="EMBL" id="JBHSKV010000013">
    <property type="protein sequence ID" value="MFC5135005.1"/>
    <property type="molecule type" value="Genomic_DNA"/>
</dbReference>
<accession>A0ABD5QRX1</accession>
<keyword evidence="4 6" id="KW-1133">Transmembrane helix</keyword>
<comment type="subcellular location">
    <subcellularLocation>
        <location evidence="1">Cell membrane</location>
        <topology evidence="1">Multi-pass membrane protein</topology>
    </subcellularLocation>
</comment>
<dbReference type="PANTHER" id="PTHR43124:SF3">
    <property type="entry name" value="CHLORAMPHENICOL EFFLUX PUMP RV0191"/>
    <property type="match status" value="1"/>
</dbReference>
<name>A0ABD5QRX1_9EURY</name>
<evidence type="ECO:0000256" key="2">
    <source>
        <dbReference type="ARBA" id="ARBA00022475"/>
    </source>
</evidence>
<organism evidence="8 9">
    <name type="scientific">Halorubrum glutamatedens</name>
    <dbReference type="NCBI Taxonomy" id="2707018"/>
    <lineage>
        <taxon>Archaea</taxon>
        <taxon>Methanobacteriati</taxon>
        <taxon>Methanobacteriota</taxon>
        <taxon>Stenosarchaea group</taxon>
        <taxon>Halobacteria</taxon>
        <taxon>Halobacteriales</taxon>
        <taxon>Haloferacaceae</taxon>
        <taxon>Halorubrum</taxon>
    </lineage>
</organism>